<feature type="compositionally biased region" description="Acidic residues" evidence="2">
    <location>
        <begin position="166"/>
        <end position="177"/>
    </location>
</feature>
<sequence>MKITMFINILCTLTAASAFTISKHSRFATRSVAPRRSRSMITAMSSIPDRQPIIVTGNNVEVTPAMLEYVNKKLDKVLDKHRQVVTKCDVHLTVVHNPRVKESHRAEVTLAVKGLVMRTSEDSENMYATIDAVADSLARKLRKFKERKDKKQSSSAIRDADALNLSEDEEVESPEEDAFAGAVEIPRFVDMSIVKQKSFNMEPITVEDAVLCLEYIDHDFYVFRNKETGEVNVVYKRNSGGVGHIEPE</sequence>
<name>A0A7S2CSI1_9STRA</name>
<organism evidence="5">
    <name type="scientific">Octactis speculum</name>
    <dbReference type="NCBI Taxonomy" id="3111310"/>
    <lineage>
        <taxon>Eukaryota</taxon>
        <taxon>Sar</taxon>
        <taxon>Stramenopiles</taxon>
        <taxon>Ochrophyta</taxon>
        <taxon>Dictyochophyceae</taxon>
        <taxon>Dictyochales</taxon>
        <taxon>Dictyochaceae</taxon>
        <taxon>Octactis</taxon>
    </lineage>
</organism>
<dbReference type="Gene3D" id="3.30.505.50">
    <property type="entry name" value="Sigma 54 modulation/S30EA ribosomal protein, C-terminal domain"/>
    <property type="match status" value="1"/>
</dbReference>
<dbReference type="InterPro" id="IPR036567">
    <property type="entry name" value="RHF-like"/>
</dbReference>
<dbReference type="AlphaFoldDB" id="A0A7S2CSI1"/>
<evidence type="ECO:0000256" key="3">
    <source>
        <dbReference type="SAM" id="SignalP"/>
    </source>
</evidence>
<dbReference type="InterPro" id="IPR038416">
    <property type="entry name" value="Ribosom_S30AE_C_sf"/>
</dbReference>
<proteinExistence type="inferred from homology"/>
<keyword evidence="1" id="KW-0810">Translation regulation</keyword>
<dbReference type="GO" id="GO:0045900">
    <property type="term" value="P:negative regulation of translational elongation"/>
    <property type="evidence" value="ECO:0007669"/>
    <property type="project" value="TreeGrafter"/>
</dbReference>
<dbReference type="PANTHER" id="PTHR33231:SF1">
    <property type="entry name" value="30S RIBOSOMAL PROTEIN"/>
    <property type="match status" value="1"/>
</dbReference>
<dbReference type="Pfam" id="PF02482">
    <property type="entry name" value="Ribosomal_S30AE"/>
    <property type="match status" value="1"/>
</dbReference>
<protein>
    <recommendedName>
        <fullName evidence="4">Sigma 54 modulation/S30EA ribosomal protein C-terminal domain-containing protein</fullName>
    </recommendedName>
</protein>
<evidence type="ECO:0000313" key="5">
    <source>
        <dbReference type="EMBL" id="CAD9434365.1"/>
    </source>
</evidence>
<feature type="domain" description="Sigma 54 modulation/S30EA ribosomal protein C-terminal" evidence="4">
    <location>
        <begin position="192"/>
        <end position="243"/>
    </location>
</feature>
<evidence type="ECO:0000256" key="1">
    <source>
        <dbReference type="ARBA" id="ARBA00022845"/>
    </source>
</evidence>
<dbReference type="Pfam" id="PF16321">
    <property type="entry name" value="Ribosom_S30AE_C"/>
    <property type="match status" value="1"/>
</dbReference>
<dbReference type="InterPro" id="IPR034694">
    <property type="entry name" value="HPF_long/plastid"/>
</dbReference>
<feature type="signal peptide" evidence="3">
    <location>
        <begin position="1"/>
        <end position="18"/>
    </location>
</feature>
<dbReference type="InterPro" id="IPR032528">
    <property type="entry name" value="Ribosom_S30AE_C"/>
</dbReference>
<dbReference type="GO" id="GO:0022627">
    <property type="term" value="C:cytosolic small ribosomal subunit"/>
    <property type="evidence" value="ECO:0007669"/>
    <property type="project" value="TreeGrafter"/>
</dbReference>
<gene>
    <name evidence="5" type="ORF">DSPE1174_LOCUS16866</name>
</gene>
<evidence type="ECO:0000259" key="4">
    <source>
        <dbReference type="Pfam" id="PF16321"/>
    </source>
</evidence>
<dbReference type="NCBIfam" id="TIGR00741">
    <property type="entry name" value="yfiA"/>
    <property type="match status" value="1"/>
</dbReference>
<dbReference type="InterPro" id="IPR050574">
    <property type="entry name" value="HPF/YfiA_ribosome-assoc"/>
</dbReference>
<dbReference type="Gene3D" id="3.30.160.100">
    <property type="entry name" value="Ribosome hibernation promotion factor-like"/>
    <property type="match status" value="1"/>
</dbReference>
<reference evidence="5" key="1">
    <citation type="submission" date="2021-01" db="EMBL/GenBank/DDBJ databases">
        <authorList>
            <person name="Corre E."/>
            <person name="Pelletier E."/>
            <person name="Niang G."/>
            <person name="Scheremetjew M."/>
            <person name="Finn R."/>
            <person name="Kale V."/>
            <person name="Holt S."/>
            <person name="Cochrane G."/>
            <person name="Meng A."/>
            <person name="Brown T."/>
            <person name="Cohen L."/>
        </authorList>
    </citation>
    <scope>NUCLEOTIDE SEQUENCE</scope>
    <source>
        <strain evidence="5">CCMP1381</strain>
    </source>
</reference>
<dbReference type="EMBL" id="HBGS01032813">
    <property type="protein sequence ID" value="CAD9434365.1"/>
    <property type="molecule type" value="Transcribed_RNA"/>
</dbReference>
<dbReference type="GO" id="GO:0043024">
    <property type="term" value="F:ribosomal small subunit binding"/>
    <property type="evidence" value="ECO:0007669"/>
    <property type="project" value="TreeGrafter"/>
</dbReference>
<dbReference type="SUPFAM" id="SSF69754">
    <property type="entry name" value="Ribosome binding protein Y (YfiA homologue)"/>
    <property type="match status" value="1"/>
</dbReference>
<evidence type="ECO:0000256" key="2">
    <source>
        <dbReference type="SAM" id="MobiDB-lite"/>
    </source>
</evidence>
<keyword evidence="3" id="KW-0732">Signal</keyword>
<dbReference type="InterPro" id="IPR003489">
    <property type="entry name" value="RHF/RaiA"/>
</dbReference>
<feature type="region of interest" description="Disordered" evidence="2">
    <location>
        <begin position="152"/>
        <end position="177"/>
    </location>
</feature>
<accession>A0A7S2CSI1</accession>
<dbReference type="PANTHER" id="PTHR33231">
    <property type="entry name" value="30S RIBOSOMAL PROTEIN"/>
    <property type="match status" value="1"/>
</dbReference>
<dbReference type="HAMAP" id="MF_00839">
    <property type="entry name" value="HPF"/>
    <property type="match status" value="1"/>
</dbReference>
<dbReference type="CDD" id="cd00552">
    <property type="entry name" value="RaiA"/>
    <property type="match status" value="1"/>
</dbReference>
<feature type="chain" id="PRO_5031145805" description="Sigma 54 modulation/S30EA ribosomal protein C-terminal domain-containing protein" evidence="3">
    <location>
        <begin position="19"/>
        <end position="248"/>
    </location>
</feature>